<comment type="caution">
    <text evidence="1">The sequence shown here is derived from an EMBL/GenBank/DDBJ whole genome shotgun (WGS) entry which is preliminary data.</text>
</comment>
<proteinExistence type="predicted"/>
<dbReference type="EMBL" id="UIXM01000055">
    <property type="protein sequence ID" value="SVS30005.1"/>
    <property type="molecule type" value="Genomic_DNA"/>
</dbReference>
<evidence type="ECO:0000313" key="1">
    <source>
        <dbReference type="EMBL" id="SVS30005.1"/>
    </source>
</evidence>
<dbReference type="InterPro" id="IPR004322">
    <property type="entry name" value="Plasmid_replicase_bac"/>
</dbReference>
<sequence>MYEDNRQNFISQMPYKPYCSNDLTSGLTIRKREKALEMLYIQANQPTIQTCLLFDIDKENSFYTFEEAGLPVPQFITKNPSNGRCHYGYILKAGVCKTQQARLKPLKYAAAVENGMANALGSDRAYVGLVTKNPLNSHWSPYWSGADLYELDFLADCVDLTVPKQATKSENYGLGRNVNLFEDLRHFAYKHVLNFKKSANFEQFLNEVERQGINLNAVCNVGNLLPFSEVKATVKSICRWTWKNFDSATFSEIQSARAKKKNKKADIDNVLKNMGVL</sequence>
<accession>A0ABD7NWT5</accession>
<name>A0ABD7NWT5_KLEPN</name>
<organism evidence="1 2">
    <name type="scientific">Klebsiella pneumoniae</name>
    <dbReference type="NCBI Taxonomy" id="573"/>
    <lineage>
        <taxon>Bacteria</taxon>
        <taxon>Pseudomonadati</taxon>
        <taxon>Pseudomonadota</taxon>
        <taxon>Gammaproteobacteria</taxon>
        <taxon>Enterobacterales</taxon>
        <taxon>Enterobacteriaceae</taxon>
        <taxon>Klebsiella/Raoultella group</taxon>
        <taxon>Klebsiella</taxon>
        <taxon>Klebsiella pneumoniae complex</taxon>
    </lineage>
</organism>
<gene>
    <name evidence="1" type="ORF">SAMEA3649733_05771</name>
</gene>
<protein>
    <submittedName>
        <fullName evidence="1">Plasmid replication protein</fullName>
    </submittedName>
</protein>
<evidence type="ECO:0000313" key="2">
    <source>
        <dbReference type="Proteomes" id="UP000259497"/>
    </source>
</evidence>
<dbReference type="AlphaFoldDB" id="A0ABD7NWT5"/>
<dbReference type="Proteomes" id="UP000259497">
    <property type="component" value="Unassembled WGS sequence"/>
</dbReference>
<reference evidence="1 2" key="1">
    <citation type="submission" date="2018-08" db="EMBL/GenBank/DDBJ databases">
        <authorList>
            <consortium name="Pathogen Informatics"/>
        </authorList>
    </citation>
    <scope>NUCLEOTIDE SEQUENCE [LARGE SCALE GENOMIC DNA]</scope>
    <source>
        <strain evidence="1 2">EuSCAPE_GR114</strain>
    </source>
</reference>
<dbReference type="RefSeq" id="WP_117027862.1">
    <property type="nucleotide sequence ID" value="NZ_JBMRHF010000189.1"/>
</dbReference>
<dbReference type="Gene3D" id="1.10.340.50">
    <property type="match status" value="1"/>
</dbReference>
<dbReference type="Pfam" id="PF03090">
    <property type="entry name" value="Replicase"/>
    <property type="match status" value="1"/>
</dbReference>